<dbReference type="CDD" id="cd07208">
    <property type="entry name" value="Pat_hypo_Ecoli_yjju_like"/>
    <property type="match status" value="1"/>
</dbReference>
<dbReference type="AlphaFoldDB" id="A0A7X2P646"/>
<dbReference type="Proteomes" id="UP000466864">
    <property type="component" value="Unassembled WGS sequence"/>
</dbReference>
<dbReference type="Pfam" id="PF01734">
    <property type="entry name" value="Patatin"/>
    <property type="match status" value="1"/>
</dbReference>
<dbReference type="InterPro" id="IPR037483">
    <property type="entry name" value="YjjU-like"/>
</dbReference>
<comment type="caution">
    <text evidence="6">The sequence shown here is derived from an EMBL/GenBank/DDBJ whole genome shotgun (WGS) entry which is preliminary data.</text>
</comment>
<dbReference type="InterPro" id="IPR045943">
    <property type="entry name" value="DUF6363"/>
</dbReference>
<dbReference type="EMBL" id="VUMV01000001">
    <property type="protein sequence ID" value="MST80925.1"/>
    <property type="molecule type" value="Genomic_DNA"/>
</dbReference>
<dbReference type="PROSITE" id="PS51635">
    <property type="entry name" value="PNPLA"/>
    <property type="match status" value="1"/>
</dbReference>
<organism evidence="6 7">
    <name type="scientific">Bilifractor porci</name>
    <dbReference type="NCBI Taxonomy" id="2606636"/>
    <lineage>
        <taxon>Bacteria</taxon>
        <taxon>Bacillati</taxon>
        <taxon>Bacillota</taxon>
        <taxon>Clostridia</taxon>
        <taxon>Lachnospirales</taxon>
        <taxon>Lachnospiraceae</taxon>
        <taxon>Bilifractor</taxon>
    </lineage>
</organism>
<proteinExistence type="predicted"/>
<dbReference type="RefSeq" id="WP_154456736.1">
    <property type="nucleotide sequence ID" value="NZ_VUMV01000001.1"/>
</dbReference>
<evidence type="ECO:0000313" key="6">
    <source>
        <dbReference type="EMBL" id="MST80925.1"/>
    </source>
</evidence>
<comment type="caution">
    <text evidence="4">Lacks conserved residue(s) required for the propagation of feature annotation.</text>
</comment>
<feature type="domain" description="PNPLA" evidence="5">
    <location>
        <begin position="6"/>
        <end position="175"/>
    </location>
</feature>
<feature type="short sequence motif" description="GXSXG" evidence="4">
    <location>
        <begin position="37"/>
        <end position="41"/>
    </location>
</feature>
<dbReference type="GO" id="GO:0016787">
    <property type="term" value="F:hydrolase activity"/>
    <property type="evidence" value="ECO:0007669"/>
    <property type="project" value="UniProtKB-UniRule"/>
</dbReference>
<dbReference type="InterPro" id="IPR050301">
    <property type="entry name" value="NTE"/>
</dbReference>
<reference evidence="6 7" key="1">
    <citation type="submission" date="2019-08" db="EMBL/GenBank/DDBJ databases">
        <title>In-depth cultivation of the pig gut microbiome towards novel bacterial diversity and tailored functional studies.</title>
        <authorList>
            <person name="Wylensek D."/>
            <person name="Hitch T.C.A."/>
            <person name="Clavel T."/>
        </authorList>
    </citation>
    <scope>NUCLEOTIDE SEQUENCE [LARGE SCALE GENOMIC DNA]</scope>
    <source>
        <strain evidence="6 7">Oil+RF-744-WCA-WT-13</strain>
    </source>
</reference>
<accession>A0A7X2P646</accession>
<dbReference type="PANTHER" id="PTHR14226">
    <property type="entry name" value="NEUROPATHY TARGET ESTERASE/SWISS CHEESE D.MELANOGASTER"/>
    <property type="match status" value="1"/>
</dbReference>
<evidence type="ECO:0000256" key="2">
    <source>
        <dbReference type="ARBA" id="ARBA00022963"/>
    </source>
</evidence>
<sequence length="284" mass="32006">MEKTGLVVEGGGMKCAYSAGVLDKFLDDRITFDYAIGVSAGSANVASYLAGQRGRNLRFYTEHIHEPGYFGFRSFRRTGDLFGLDYIYSDCTNSYGTDPLDFPAIMANPTEYELVATSAYTGLPRYFSGKQMKQDDYEYVKASCALPAACRPRVIDGIPYYDGGMSDPIPVDRAFSQGCSRVVVILSKPRSFVKKPEKMKLFYTVACRKYPAIVHMLNNRHITYPKHMKHVYDLEKEGKVFVFAPSKPLEMGTFAMDAEENRKLYDLGVEDYNAQREALDAFLK</sequence>
<evidence type="ECO:0000313" key="7">
    <source>
        <dbReference type="Proteomes" id="UP000466864"/>
    </source>
</evidence>
<dbReference type="PANTHER" id="PTHR14226:SF25">
    <property type="entry name" value="PHOSPHOESTERASE"/>
    <property type="match status" value="1"/>
</dbReference>
<keyword evidence="3 4" id="KW-0443">Lipid metabolism</keyword>
<dbReference type="InterPro" id="IPR016035">
    <property type="entry name" value="Acyl_Trfase/lysoPLipase"/>
</dbReference>
<protein>
    <submittedName>
        <fullName evidence="6">Patatin family protein</fullName>
    </submittedName>
</protein>
<feature type="active site" description="Nucleophile" evidence="4">
    <location>
        <position position="39"/>
    </location>
</feature>
<keyword evidence="2 4" id="KW-0442">Lipid degradation</keyword>
<evidence type="ECO:0000259" key="5">
    <source>
        <dbReference type="PROSITE" id="PS51635"/>
    </source>
</evidence>
<keyword evidence="7" id="KW-1185">Reference proteome</keyword>
<dbReference type="GO" id="GO:0016042">
    <property type="term" value="P:lipid catabolic process"/>
    <property type="evidence" value="ECO:0007669"/>
    <property type="project" value="UniProtKB-UniRule"/>
</dbReference>
<feature type="active site" description="Proton acceptor" evidence="4">
    <location>
        <position position="162"/>
    </location>
</feature>
<name>A0A7X2P646_9FIRM</name>
<keyword evidence="1 4" id="KW-0378">Hydrolase</keyword>
<dbReference type="Gene3D" id="3.40.1090.10">
    <property type="entry name" value="Cytosolic phospholipase A2 catalytic domain"/>
    <property type="match status" value="2"/>
</dbReference>
<dbReference type="Pfam" id="PF19890">
    <property type="entry name" value="DUF6363"/>
    <property type="match status" value="1"/>
</dbReference>
<dbReference type="InterPro" id="IPR002641">
    <property type="entry name" value="PNPLA_dom"/>
</dbReference>
<gene>
    <name evidence="6" type="ORF">FYJ60_01045</name>
</gene>
<evidence type="ECO:0000256" key="4">
    <source>
        <dbReference type="PROSITE-ProRule" id="PRU01161"/>
    </source>
</evidence>
<feature type="short sequence motif" description="DGA/G" evidence="4">
    <location>
        <begin position="162"/>
        <end position="164"/>
    </location>
</feature>
<evidence type="ECO:0000256" key="1">
    <source>
        <dbReference type="ARBA" id="ARBA00022801"/>
    </source>
</evidence>
<evidence type="ECO:0000256" key="3">
    <source>
        <dbReference type="ARBA" id="ARBA00023098"/>
    </source>
</evidence>
<dbReference type="SUPFAM" id="SSF52151">
    <property type="entry name" value="FabD/lysophospholipase-like"/>
    <property type="match status" value="1"/>
</dbReference>